<evidence type="ECO:0000313" key="3">
    <source>
        <dbReference type="Proteomes" id="UP001066276"/>
    </source>
</evidence>
<feature type="compositionally biased region" description="Polar residues" evidence="1">
    <location>
        <begin position="20"/>
        <end position="32"/>
    </location>
</feature>
<feature type="compositionally biased region" description="Low complexity" evidence="1">
    <location>
        <begin position="33"/>
        <end position="47"/>
    </location>
</feature>
<evidence type="ECO:0000256" key="1">
    <source>
        <dbReference type="SAM" id="MobiDB-lite"/>
    </source>
</evidence>
<proteinExistence type="predicted"/>
<organism evidence="2 3">
    <name type="scientific">Pleurodeles waltl</name>
    <name type="common">Iberian ribbed newt</name>
    <dbReference type="NCBI Taxonomy" id="8319"/>
    <lineage>
        <taxon>Eukaryota</taxon>
        <taxon>Metazoa</taxon>
        <taxon>Chordata</taxon>
        <taxon>Craniata</taxon>
        <taxon>Vertebrata</taxon>
        <taxon>Euteleostomi</taxon>
        <taxon>Amphibia</taxon>
        <taxon>Batrachia</taxon>
        <taxon>Caudata</taxon>
        <taxon>Salamandroidea</taxon>
        <taxon>Salamandridae</taxon>
        <taxon>Pleurodelinae</taxon>
        <taxon>Pleurodeles</taxon>
    </lineage>
</organism>
<sequence length="127" mass="13401">MSPCVQRGSGRSPTLLTLTQGTSGTAPQERTTPLSSLRVSSSLSLRPAPRRRAPASVGTQSRTGPCTAPPSLTGVQQRPNPSCHAPRCPGQVGVSTRTPGYKAVPRGLSRPFHALRWGVRRTPNPAQ</sequence>
<keyword evidence="3" id="KW-1185">Reference proteome</keyword>
<feature type="region of interest" description="Disordered" evidence="1">
    <location>
        <begin position="1"/>
        <end position="107"/>
    </location>
</feature>
<evidence type="ECO:0000313" key="2">
    <source>
        <dbReference type="EMBL" id="KAJ1202978.1"/>
    </source>
</evidence>
<accession>A0AAV7VNQ3</accession>
<reference evidence="2" key="1">
    <citation type="journal article" date="2022" name="bioRxiv">
        <title>Sequencing and chromosome-scale assembly of the giantPleurodeles waltlgenome.</title>
        <authorList>
            <person name="Brown T."/>
            <person name="Elewa A."/>
            <person name="Iarovenko S."/>
            <person name="Subramanian E."/>
            <person name="Araus A.J."/>
            <person name="Petzold A."/>
            <person name="Susuki M."/>
            <person name="Suzuki K.-i.T."/>
            <person name="Hayashi T."/>
            <person name="Toyoda A."/>
            <person name="Oliveira C."/>
            <person name="Osipova E."/>
            <person name="Leigh N.D."/>
            <person name="Simon A."/>
            <person name="Yun M.H."/>
        </authorList>
    </citation>
    <scope>NUCLEOTIDE SEQUENCE</scope>
    <source>
        <strain evidence="2">20211129_DDA</strain>
        <tissue evidence="2">Liver</tissue>
    </source>
</reference>
<comment type="caution">
    <text evidence="2">The sequence shown here is derived from an EMBL/GenBank/DDBJ whole genome shotgun (WGS) entry which is preliminary data.</text>
</comment>
<gene>
    <name evidence="2" type="ORF">NDU88_006773</name>
</gene>
<dbReference type="AlphaFoldDB" id="A0AAV7VNQ3"/>
<protein>
    <submittedName>
        <fullName evidence="2">Uncharacterized protein</fullName>
    </submittedName>
</protein>
<dbReference type="Proteomes" id="UP001066276">
    <property type="component" value="Chromosome 2_1"/>
</dbReference>
<name>A0AAV7VNQ3_PLEWA</name>
<dbReference type="EMBL" id="JANPWB010000003">
    <property type="protein sequence ID" value="KAJ1202978.1"/>
    <property type="molecule type" value="Genomic_DNA"/>
</dbReference>